<gene>
    <name evidence="7" type="ORF">GCM10007147_34450</name>
</gene>
<dbReference type="Gene3D" id="3.20.20.70">
    <property type="entry name" value="Aldolase class I"/>
    <property type="match status" value="1"/>
</dbReference>
<evidence type="ECO:0000256" key="3">
    <source>
        <dbReference type="ARBA" id="ARBA00023315"/>
    </source>
</evidence>
<dbReference type="InterPro" id="IPR016035">
    <property type="entry name" value="Acyl_Trfase/lysoPLipase"/>
</dbReference>
<comment type="caution">
    <text evidence="7">The sequence shown here is derived from an EMBL/GenBank/DDBJ whole genome shotgun (WGS) entry which is preliminary data.</text>
</comment>
<comment type="catalytic activity">
    <reaction evidence="4">
        <text>holo-[ACP] + malonyl-CoA = malonyl-[ACP] + CoA</text>
        <dbReference type="Rhea" id="RHEA:41792"/>
        <dbReference type="Rhea" id="RHEA-COMP:9623"/>
        <dbReference type="Rhea" id="RHEA-COMP:9685"/>
        <dbReference type="ChEBI" id="CHEBI:57287"/>
        <dbReference type="ChEBI" id="CHEBI:57384"/>
        <dbReference type="ChEBI" id="CHEBI:64479"/>
        <dbReference type="ChEBI" id="CHEBI:78449"/>
        <dbReference type="EC" id="2.3.1.39"/>
    </reaction>
</comment>
<keyword evidence="8" id="KW-1185">Reference proteome</keyword>
<dbReference type="Pfam" id="PF03060">
    <property type="entry name" value="NMO"/>
    <property type="match status" value="1"/>
</dbReference>
<evidence type="ECO:0000256" key="2">
    <source>
        <dbReference type="ARBA" id="ARBA00022679"/>
    </source>
</evidence>
<dbReference type="SUPFAM" id="SSF55048">
    <property type="entry name" value="Probable ACP-binding domain of malonyl-CoA ACP transacylase"/>
    <property type="match status" value="2"/>
</dbReference>
<dbReference type="SMART" id="SM00827">
    <property type="entry name" value="PKS_AT"/>
    <property type="match status" value="2"/>
</dbReference>
<dbReference type="AlphaFoldDB" id="A0A919CK53"/>
<evidence type="ECO:0000256" key="1">
    <source>
        <dbReference type="ARBA" id="ARBA00013258"/>
    </source>
</evidence>
<dbReference type="InterPro" id="IPR013785">
    <property type="entry name" value="Aldolase_TIM"/>
</dbReference>
<dbReference type="InterPro" id="IPR050858">
    <property type="entry name" value="Mal-CoA-ACP_Trans/PKS_FabD"/>
</dbReference>
<evidence type="ECO:0000313" key="7">
    <source>
        <dbReference type="EMBL" id="GHD31564.1"/>
    </source>
</evidence>
<dbReference type="GO" id="GO:0006633">
    <property type="term" value="P:fatty acid biosynthetic process"/>
    <property type="evidence" value="ECO:0007669"/>
    <property type="project" value="TreeGrafter"/>
</dbReference>
<dbReference type="PANTHER" id="PTHR42681:SF1">
    <property type="entry name" value="MALONYL-COA-ACYL CARRIER PROTEIN TRANSACYLASE, MITOCHONDRIAL"/>
    <property type="match status" value="1"/>
</dbReference>
<dbReference type="InterPro" id="IPR004410">
    <property type="entry name" value="Malonyl_CoA-ACP_transAc_FabD"/>
</dbReference>
<dbReference type="Pfam" id="PF21607">
    <property type="entry name" value="FabD_helical_ins"/>
    <property type="match status" value="1"/>
</dbReference>
<accession>A0A919CK53</accession>
<evidence type="ECO:0000259" key="6">
    <source>
        <dbReference type="SMART" id="SM00827"/>
    </source>
</evidence>
<dbReference type="NCBIfam" id="TIGR00128">
    <property type="entry name" value="fabD"/>
    <property type="match status" value="1"/>
</dbReference>
<feature type="domain" description="Malonyl-CoA:ACP transacylase (MAT)" evidence="6">
    <location>
        <begin position="9"/>
        <end position="312"/>
    </location>
</feature>
<evidence type="ECO:0000256" key="4">
    <source>
        <dbReference type="ARBA" id="ARBA00048462"/>
    </source>
</evidence>
<feature type="domain" description="Malonyl-CoA:ACP transacylase (MAT)" evidence="6">
    <location>
        <begin position="339"/>
        <end position="670"/>
    </location>
</feature>
<evidence type="ECO:0000313" key="8">
    <source>
        <dbReference type="Proteomes" id="UP000654947"/>
    </source>
</evidence>
<keyword evidence="3" id="KW-0012">Acyltransferase</keyword>
<dbReference type="InterPro" id="IPR049489">
    <property type="entry name" value="FabD-like_helical_ins"/>
</dbReference>
<dbReference type="Gene3D" id="3.30.70.250">
    <property type="entry name" value="Malonyl-CoA ACP transacylase, ACP-binding"/>
    <property type="match status" value="1"/>
</dbReference>
<dbReference type="Proteomes" id="UP000654947">
    <property type="component" value="Unassembled WGS sequence"/>
</dbReference>
<feature type="compositionally biased region" description="Basic and acidic residues" evidence="5">
    <location>
        <begin position="616"/>
        <end position="625"/>
    </location>
</feature>
<dbReference type="InterPro" id="IPR016036">
    <property type="entry name" value="Malonyl_transacylase_ACP-bd"/>
</dbReference>
<keyword evidence="2" id="KW-0808">Transferase</keyword>
<organism evidence="7 8">
    <name type="scientific">Nocardiopsis kunsanensis</name>
    <dbReference type="NCBI Taxonomy" id="141693"/>
    <lineage>
        <taxon>Bacteria</taxon>
        <taxon>Bacillati</taxon>
        <taxon>Actinomycetota</taxon>
        <taxon>Actinomycetes</taxon>
        <taxon>Streptosporangiales</taxon>
        <taxon>Nocardiopsidaceae</taxon>
        <taxon>Nocardiopsis</taxon>
    </lineage>
</organism>
<dbReference type="SUPFAM" id="SSF51395">
    <property type="entry name" value="FMN-linked oxidoreductases"/>
    <property type="match status" value="1"/>
</dbReference>
<dbReference type="SUPFAM" id="SSF52151">
    <property type="entry name" value="FabD/lysophospholipase-like"/>
    <property type="match status" value="2"/>
</dbReference>
<evidence type="ECO:0000256" key="5">
    <source>
        <dbReference type="SAM" id="MobiDB-lite"/>
    </source>
</evidence>
<dbReference type="EMBL" id="BMXL01000021">
    <property type="protein sequence ID" value="GHD31564.1"/>
    <property type="molecule type" value="Genomic_DNA"/>
</dbReference>
<dbReference type="GO" id="GO:0005829">
    <property type="term" value="C:cytosol"/>
    <property type="evidence" value="ECO:0007669"/>
    <property type="project" value="TreeGrafter"/>
</dbReference>
<feature type="region of interest" description="Disordered" evidence="5">
    <location>
        <begin position="616"/>
        <end position="640"/>
    </location>
</feature>
<dbReference type="InterPro" id="IPR014179">
    <property type="entry name" value="PfaD-like_TIM-barrel"/>
</dbReference>
<dbReference type="GO" id="GO:0004314">
    <property type="term" value="F:[acyl-carrier-protein] S-malonyltransferase activity"/>
    <property type="evidence" value="ECO:0007669"/>
    <property type="project" value="UniProtKB-EC"/>
</dbReference>
<dbReference type="NCBIfam" id="TIGR02814">
    <property type="entry name" value="pfaD_fam"/>
    <property type="match status" value="1"/>
</dbReference>
<dbReference type="InterPro" id="IPR014043">
    <property type="entry name" value="Acyl_transferase_dom"/>
</dbReference>
<sequence length="1092" mass="120055">MKSRQTVFMFSGQGSHYYGMGRELRSSHPVFASALERLDGVFAGAGLPGVLEEIHRDDRTAVDPFSRLEYTHPAILMIELAMAETLRAEGIEPDLLLGASLGEFAAATVSGSITEEELAAAVSEQVRLVTTHCPPGGMTAILEDVETLKRDLLPGADVEIAAVNSPRHLVVSGADEPLERLERELAARRIVHQRLAVDYAFHSAGMDAAAPDYLRSLSGLPMRTPRIPVVSCESAGQLTRFEPGHLWRMVRDPVRFRDTIRDLEHEGGPFHCLDLGPSGTLAGFARQNLSEDSRSEATTILDPFAPSGRDRKRIGELRPGVPAHRSHSPQRGQRMTAILFPGQGSQKRGMGRDLFPDFPELVAQADEILGYSIERLCVDDPGKELDDTRFTQPALFVVGALSHLRRERSGAPAPDYFAGHSLGEYTALFAAGAFDFGTGLRLVQRRGELMSRMRDGAMAAVIGLSEDGVRSVLETADAQGVELANHNSPEQIIVSGDRTAVEGAKQAFTDAGARAYLPLKTSGAFHSRLMGPASREFARFLDEVEFTPPHTPVMANVTARPHVHGDLRRSLTQQLVEPVLWAQTVRYLLDLGETDFEELGPGRVLTGLVDKIRETHREAGTERSRTTVPPAPADTGPGGRLTARTLGSETFRRAYGAKYSYVCGSMYRGIASEELVVRASRAGILAFFGTGGLDRGRIERALRSIRSRVGEGAPFGMNLVHDPTLPSVEEETVDLFLEHGVDIVEASAFMRITPALARYRIKGLRSWNGRVEPGNRIIAKVSRPEVAEAFFSPLPERMVRRLVEQGLVSEEQAALASRVPVADDVCVEADSGGHTDGGHLSVLLPAIRSMRDTSHGEHGYDRPVGVGAAGGIGTPEAAATAFLLGADFVLTGSINLCTVEAGMSEPVKTMLEAIEVQDTDYAPAGDMFELGAQVQVLKKGVFFPARARKLHELYRSHESLDEIDPEMRSRIETRYFGRTFEEVWKETEAYFLERDPEEVRKAEQNPKHKMALVFRWYFGHSQRAAMEGDDSCRVDYQVHCGPALGAFNQWIRDTPQRSWRERHVDEIGVRLMTETAAYLQRRMSVLLGEERY</sequence>
<protein>
    <recommendedName>
        <fullName evidence="1">[acyl-carrier-protein] S-malonyltransferase</fullName>
        <ecNumber evidence="1">2.3.1.39</ecNumber>
    </recommendedName>
</protein>
<dbReference type="EC" id="2.3.1.39" evidence="1"/>
<dbReference type="Pfam" id="PF00698">
    <property type="entry name" value="Acyl_transf_1"/>
    <property type="match status" value="2"/>
</dbReference>
<proteinExistence type="predicted"/>
<name>A0A919CK53_9ACTN</name>
<dbReference type="InterPro" id="IPR001227">
    <property type="entry name" value="Ac_transferase_dom_sf"/>
</dbReference>
<dbReference type="CDD" id="cd04742">
    <property type="entry name" value="NPD_FabD"/>
    <property type="match status" value="1"/>
</dbReference>
<dbReference type="Gene3D" id="3.40.366.10">
    <property type="entry name" value="Malonyl-Coenzyme A Acyl Carrier Protein, domain 2"/>
    <property type="match status" value="2"/>
</dbReference>
<reference evidence="7 8" key="1">
    <citation type="journal article" date="2014" name="Int. J. Syst. Evol. Microbiol.">
        <title>Complete genome sequence of Corynebacterium casei LMG S-19264T (=DSM 44701T), isolated from a smear-ripened cheese.</title>
        <authorList>
            <consortium name="US DOE Joint Genome Institute (JGI-PGF)"/>
            <person name="Walter F."/>
            <person name="Albersmeier A."/>
            <person name="Kalinowski J."/>
            <person name="Ruckert C."/>
        </authorList>
    </citation>
    <scope>NUCLEOTIDE SEQUENCE [LARGE SCALE GENOMIC DNA]</scope>
    <source>
        <strain evidence="7 8">KCTC 19473</strain>
    </source>
</reference>
<dbReference type="PANTHER" id="PTHR42681">
    <property type="entry name" value="MALONYL-COA-ACYL CARRIER PROTEIN TRANSACYLASE, MITOCHONDRIAL"/>
    <property type="match status" value="1"/>
</dbReference>